<dbReference type="Pfam" id="PF00011">
    <property type="entry name" value="HSP20"/>
    <property type="match status" value="1"/>
</dbReference>
<dbReference type="SUPFAM" id="SSF49764">
    <property type="entry name" value="HSP20-like chaperones"/>
    <property type="match status" value="1"/>
</dbReference>
<dbReference type="InterPro" id="IPR002068">
    <property type="entry name" value="A-crystallin/Hsp20_dom"/>
</dbReference>
<evidence type="ECO:0000313" key="5">
    <source>
        <dbReference type="Proteomes" id="UP001202922"/>
    </source>
</evidence>
<dbReference type="CDD" id="cd06464">
    <property type="entry name" value="ACD_sHsps-like"/>
    <property type="match status" value="1"/>
</dbReference>
<dbReference type="PROSITE" id="PS01031">
    <property type="entry name" value="SHSP"/>
    <property type="match status" value="1"/>
</dbReference>
<dbReference type="Gene3D" id="2.60.40.790">
    <property type="match status" value="1"/>
</dbReference>
<feature type="domain" description="SHSP" evidence="3">
    <location>
        <begin position="25"/>
        <end position="140"/>
    </location>
</feature>
<dbReference type="InterPro" id="IPR031107">
    <property type="entry name" value="Small_HSP"/>
</dbReference>
<evidence type="ECO:0000313" key="4">
    <source>
        <dbReference type="EMBL" id="MCH6469883.1"/>
    </source>
</evidence>
<dbReference type="RefSeq" id="WP_241053355.1">
    <property type="nucleotide sequence ID" value="NZ_JAKZBV010000001.1"/>
</dbReference>
<sequence length="141" mass="15913">MSELIKWFDARRSPFEVLERLFEGERGTPGAIRVEELLDGNDLVVRAELPGVDPEKDVEISVQDHSLLISAHRQERTEEKAKGGYRSEFRYGSFSRALPLPEGATEQDIRATYADGVLEVRIPVPEQTQAAHRKIEVKRAG</sequence>
<comment type="caution">
    <text evidence="4">The sequence shown here is derived from an EMBL/GenBank/DDBJ whole genome shotgun (WGS) entry which is preliminary data.</text>
</comment>
<evidence type="ECO:0000256" key="1">
    <source>
        <dbReference type="PROSITE-ProRule" id="PRU00285"/>
    </source>
</evidence>
<proteinExistence type="inferred from homology"/>
<gene>
    <name evidence="4" type="ORF">L0M17_07775</name>
</gene>
<comment type="similarity">
    <text evidence="1 2">Belongs to the small heat shock protein (HSP20) family.</text>
</comment>
<reference evidence="4 5" key="1">
    <citation type="submission" date="2022-03" db="EMBL/GenBank/DDBJ databases">
        <title>Sinomonas sp. isolated from a soil.</title>
        <authorList>
            <person name="Han J."/>
            <person name="Kim D.-U."/>
        </authorList>
    </citation>
    <scope>NUCLEOTIDE SEQUENCE [LARGE SCALE GENOMIC DNA]</scope>
    <source>
        <strain evidence="4 5">5-5</strain>
    </source>
</reference>
<accession>A0ABS9TZS6</accession>
<evidence type="ECO:0000256" key="2">
    <source>
        <dbReference type="RuleBase" id="RU003616"/>
    </source>
</evidence>
<dbReference type="Proteomes" id="UP001202922">
    <property type="component" value="Unassembled WGS sequence"/>
</dbReference>
<keyword evidence="5" id="KW-1185">Reference proteome</keyword>
<organism evidence="4 5">
    <name type="scientific">Sinomonas terrae</name>
    <dbReference type="NCBI Taxonomy" id="2908838"/>
    <lineage>
        <taxon>Bacteria</taxon>
        <taxon>Bacillati</taxon>
        <taxon>Actinomycetota</taxon>
        <taxon>Actinomycetes</taxon>
        <taxon>Micrococcales</taxon>
        <taxon>Micrococcaceae</taxon>
        <taxon>Sinomonas</taxon>
    </lineage>
</organism>
<dbReference type="EMBL" id="JAKZBV010000001">
    <property type="protein sequence ID" value="MCH6469883.1"/>
    <property type="molecule type" value="Genomic_DNA"/>
</dbReference>
<protein>
    <submittedName>
        <fullName evidence="4">Hsp20/alpha crystallin family protein</fullName>
    </submittedName>
</protein>
<dbReference type="InterPro" id="IPR008978">
    <property type="entry name" value="HSP20-like_chaperone"/>
</dbReference>
<dbReference type="PANTHER" id="PTHR11527">
    <property type="entry name" value="HEAT-SHOCK PROTEIN 20 FAMILY MEMBER"/>
    <property type="match status" value="1"/>
</dbReference>
<name>A0ABS9TZS6_9MICC</name>
<evidence type="ECO:0000259" key="3">
    <source>
        <dbReference type="PROSITE" id="PS01031"/>
    </source>
</evidence>